<evidence type="ECO:0000259" key="4">
    <source>
        <dbReference type="Pfam" id="PF20239"/>
    </source>
</evidence>
<dbReference type="InterPro" id="IPR013249">
    <property type="entry name" value="RNA_pol_sigma70_r4_t2"/>
</dbReference>
<proteinExistence type="predicted"/>
<dbReference type="Gene3D" id="3.30.70.1060">
    <property type="entry name" value="Dimeric alpha+beta barrel"/>
    <property type="match status" value="2"/>
</dbReference>
<dbReference type="InterPro" id="IPR005545">
    <property type="entry name" value="YCII"/>
</dbReference>
<dbReference type="GO" id="GO:0003824">
    <property type="term" value="F:catalytic activity"/>
    <property type="evidence" value="ECO:0007669"/>
    <property type="project" value="InterPro"/>
</dbReference>
<dbReference type="Pfam" id="PF03795">
    <property type="entry name" value="YCII"/>
    <property type="match status" value="2"/>
</dbReference>
<dbReference type="GO" id="GO:0006352">
    <property type="term" value="P:DNA-templated transcription initiation"/>
    <property type="evidence" value="ECO:0007669"/>
    <property type="project" value="InterPro"/>
</dbReference>
<dbReference type="SUPFAM" id="SSF54506">
    <property type="entry name" value="Diaminopimelate epimerase-like"/>
    <property type="match status" value="1"/>
</dbReference>
<name>A0A178U656_ARATH</name>
<protein>
    <submittedName>
        <fullName evidence="5">Uncharacterized protein</fullName>
    </submittedName>
</protein>
<reference evidence="6" key="1">
    <citation type="journal article" date="2016" name="Proc. Natl. Acad. Sci. U.S.A.">
        <title>Chromosome-level assembly of Arabidopsis thaliana Ler reveals the extent of translocation and inversion polymorphisms.</title>
        <authorList>
            <person name="Zapata L."/>
            <person name="Ding J."/>
            <person name="Willing E.M."/>
            <person name="Hartwig B."/>
            <person name="Bezdan D."/>
            <person name="Jiao W.B."/>
            <person name="Patel V."/>
            <person name="Velikkakam James G."/>
            <person name="Koornneef M."/>
            <person name="Ossowski S."/>
            <person name="Schneeberger K."/>
        </authorList>
    </citation>
    <scope>NUCLEOTIDE SEQUENCE [LARGE SCALE GENOMIC DNA]</scope>
    <source>
        <strain evidence="6">cv. Landsberg erecta</strain>
    </source>
</reference>
<dbReference type="AlphaFoldDB" id="A0A178U656"/>
<evidence type="ECO:0000313" key="5">
    <source>
        <dbReference type="EMBL" id="OAO89129.1"/>
    </source>
</evidence>
<dbReference type="Pfam" id="PF20239">
    <property type="entry name" value="DUF6596"/>
    <property type="match status" value="1"/>
</dbReference>
<evidence type="ECO:0000259" key="1">
    <source>
        <dbReference type="Pfam" id="PF03795"/>
    </source>
</evidence>
<dbReference type="InterPro" id="IPR011008">
    <property type="entry name" value="Dimeric_a/b-barrel"/>
</dbReference>
<dbReference type="SUPFAM" id="SSF88946">
    <property type="entry name" value="Sigma2 domain of RNA polymerase sigma factors"/>
    <property type="match status" value="1"/>
</dbReference>
<dbReference type="Pfam" id="PF02567">
    <property type="entry name" value="PhzC-PhzF"/>
    <property type="match status" value="1"/>
</dbReference>
<accession>A0A178U656</accession>
<feature type="domain" description="RNA polymerase sigma-70 region 2" evidence="2">
    <location>
        <begin position="705"/>
        <end position="765"/>
    </location>
</feature>
<comment type="caution">
    <text evidence="5">The sequence shown here is derived from an EMBL/GenBank/DDBJ whole genome shotgun (WGS) entry which is preliminary data.</text>
</comment>
<dbReference type="EMBL" id="LUHQ01000022">
    <property type="protein sequence ID" value="OAO89129.1"/>
    <property type="molecule type" value="Genomic_DNA"/>
</dbReference>
<dbReference type="Gene3D" id="3.10.310.10">
    <property type="entry name" value="Diaminopimelate Epimerase, Chain A, domain 1"/>
    <property type="match status" value="2"/>
</dbReference>
<feature type="domain" description="RNA polymerase sigma factor 70 region 4 type 2" evidence="3">
    <location>
        <begin position="799"/>
        <end position="851"/>
    </location>
</feature>
<organism evidence="5 6">
    <name type="scientific">Arabidopsis thaliana</name>
    <name type="common">Mouse-ear cress</name>
    <dbReference type="NCBI Taxonomy" id="3702"/>
    <lineage>
        <taxon>Eukaryota</taxon>
        <taxon>Viridiplantae</taxon>
        <taxon>Streptophyta</taxon>
        <taxon>Embryophyta</taxon>
        <taxon>Tracheophyta</taxon>
        <taxon>Spermatophyta</taxon>
        <taxon>Magnoliopsida</taxon>
        <taxon>eudicotyledons</taxon>
        <taxon>Gunneridae</taxon>
        <taxon>Pentapetalae</taxon>
        <taxon>rosids</taxon>
        <taxon>malvids</taxon>
        <taxon>Brassicales</taxon>
        <taxon>Brassicaceae</taxon>
        <taxon>Camelineae</taxon>
        <taxon>Arabidopsis</taxon>
    </lineage>
</organism>
<dbReference type="InterPro" id="IPR013325">
    <property type="entry name" value="RNA_pol_sigma_r2"/>
</dbReference>
<dbReference type="InterPro" id="IPR013324">
    <property type="entry name" value="RNA_pol_sigma_r3/r4-like"/>
</dbReference>
<dbReference type="Proteomes" id="UP000078284">
    <property type="component" value="Unassembled WGS sequence"/>
</dbReference>
<evidence type="ECO:0000259" key="2">
    <source>
        <dbReference type="Pfam" id="PF04542"/>
    </source>
</evidence>
<dbReference type="Pfam" id="PF08281">
    <property type="entry name" value="Sigma70_r4_2"/>
    <property type="match status" value="1"/>
</dbReference>
<dbReference type="InterPro" id="IPR007627">
    <property type="entry name" value="RNA_pol_sigma70_r2"/>
</dbReference>
<sequence>MGLFGGKKNKIDSLEKAEAAMNKGLTGMFMKTMVSKEHRDQINQSIDSAKLAQLAASGSIPYSATAVVVSITDTGKLINFDPVVVLTLDVTENDGNTYRKTLETLVSKLQIPRIGDRVGLGQNPANPSELVYMGLMLGSSCCIGIPAMNRPWVRWEQHDSGLRRERAMNIKVYHYDAFSSIPGKGNPAGVVLGGENLTEEQMQDVAAQVGFNETAFPLPSDQADLRIRFFTPGHEINLCGHATMATLYALQTRGMLGDQTDRTIETNAGVLPVRLRSEGGEIRITLRQAAPAFREFAGSLEELALSMEIEAGDFDTDLPVLYGSTGTWTLLVPIRGLAPFKRMKPNNARFPSILRDMPRASVHPFCLETYDPDAHMHARHFSSPFSGTLEDPVTGTASGLMGAYYARYIDKEPQSTLNLLIEQGQEIGRDGRVHVEVTGAEWDVINMTGNAGFARRHTDSMGAPSFVIGMMRLMPGVWANLMAVAHTLPYDASLLDGYMDGKPLPAGLWKAVTMPKLVLEGTESPVGLRHGAQALAKVLPHARLLSRKGLGHTKKLNALHSTNRRLLLMRFMMIVKATTDSEAGVMPSLELIEAMQKYNEELVKAGVLLAGDGLHPSSSGIRISYPEPGGKPKVMDGPFTEAKEMIAGYTLIEVKSREEAIEWAMRMPDPHGFGQGEIELRQERVTPSSAHRTIDAIWRMESAKLIAGLTRMVRDVGLAEDLAQDALVIALERWPETGIPDNPGAWLMTASKRRAIDLMRRTKRRDEKYAEMAHTMDLYTEEDLDRSLDGEIGDDLLRLIFMTCHPVLSQDARVALTLRLLCGLTTDEIARSFLTAESTIAQRIVRAKRTLSAERVAFEVPSGEELKARLSAVLEVVYLMFNEGYSATSGEHWTRPLLCQEALRLGRVLAELAPREPEVHGLVALMEIQSSRLRTRVSSTGEPVLLLDQNRAQWDRLLIRRGLAALERSRKLGRTLGPYSLQAAISACHAEALTAAETNWVRIAALYEALSRITPSPVVELNRAVAVSMAFGPAFGLQIVDELSTEPSLKGYHLLPSVRGDLLVKLGRYDEARAEFEHAASLTRNAREAQLLRSRAADREYHEARLAYQEALSRAGALLAVEELEPSASGLRISYPLHGGEPEVEAGPFAAYQELVAEYTLIEVKTEDEAAEWARRMPIPTERGAFEIEMRRLEEQPEGTRNLGAWALEADL</sequence>
<dbReference type="NCBIfam" id="TIGR00654">
    <property type="entry name" value="PhzF_family"/>
    <property type="match status" value="1"/>
</dbReference>
<dbReference type="GO" id="GO:0016987">
    <property type="term" value="F:sigma factor activity"/>
    <property type="evidence" value="ECO:0007669"/>
    <property type="project" value="InterPro"/>
</dbReference>
<dbReference type="PANTHER" id="PTHR47756">
    <property type="entry name" value="BLL6612 PROTEIN-RELATED"/>
    <property type="match status" value="1"/>
</dbReference>
<feature type="domain" description="YCII-related" evidence="1">
    <location>
        <begin position="569"/>
        <end position="669"/>
    </location>
</feature>
<dbReference type="GO" id="GO:0003677">
    <property type="term" value="F:DNA binding"/>
    <property type="evidence" value="ECO:0007669"/>
    <property type="project" value="InterPro"/>
</dbReference>
<evidence type="ECO:0000313" key="6">
    <source>
        <dbReference type="Proteomes" id="UP000078284"/>
    </source>
</evidence>
<dbReference type="SUPFAM" id="SSF53474">
    <property type="entry name" value="alpha/beta-Hydrolases"/>
    <property type="match status" value="1"/>
</dbReference>
<gene>
    <name evidence="5" type="ORF">AXX17_ATUG04110</name>
</gene>
<dbReference type="InterPro" id="IPR003719">
    <property type="entry name" value="Phenazine_PhzF-like"/>
</dbReference>
<dbReference type="PANTHER" id="PTHR47756:SF1">
    <property type="entry name" value="BLL0085 PROTEIN"/>
    <property type="match status" value="1"/>
</dbReference>
<feature type="domain" description="DUF6596" evidence="4">
    <location>
        <begin position="869"/>
        <end position="969"/>
    </location>
</feature>
<evidence type="ECO:0000259" key="3">
    <source>
        <dbReference type="Pfam" id="PF08281"/>
    </source>
</evidence>
<dbReference type="SUPFAM" id="SSF88659">
    <property type="entry name" value="Sigma3 and sigma4 domains of RNA polymerase sigma factors"/>
    <property type="match status" value="1"/>
</dbReference>
<dbReference type="InterPro" id="IPR029058">
    <property type="entry name" value="AB_hydrolase_fold"/>
</dbReference>
<dbReference type="InterPro" id="IPR046531">
    <property type="entry name" value="DUF6596"/>
</dbReference>
<dbReference type="Gene3D" id="1.10.1740.10">
    <property type="match status" value="1"/>
</dbReference>
<feature type="domain" description="YCII-related" evidence="1">
    <location>
        <begin position="1088"/>
        <end position="1187"/>
    </location>
</feature>
<dbReference type="InterPro" id="IPR014284">
    <property type="entry name" value="RNA_pol_sigma-70_dom"/>
</dbReference>
<dbReference type="NCBIfam" id="TIGR02937">
    <property type="entry name" value="sigma70-ECF"/>
    <property type="match status" value="1"/>
</dbReference>
<dbReference type="SUPFAM" id="SSF54909">
    <property type="entry name" value="Dimeric alpha+beta barrel"/>
    <property type="match status" value="2"/>
</dbReference>
<dbReference type="Pfam" id="PF04542">
    <property type="entry name" value="Sigma70_r2"/>
    <property type="match status" value="1"/>
</dbReference>